<reference evidence="2 3" key="1">
    <citation type="submission" date="2020-03" db="EMBL/GenBank/DDBJ databases">
        <title>Genomic Encyclopedia of Type Strains, Phase IV (KMG-IV): sequencing the most valuable type-strain genomes for metagenomic binning, comparative biology and taxonomic classification.</title>
        <authorList>
            <person name="Goeker M."/>
        </authorList>
    </citation>
    <scope>NUCLEOTIDE SEQUENCE [LARGE SCALE GENOMIC DNA]</scope>
    <source>
        <strain evidence="2 3">DSM 4733</strain>
    </source>
</reference>
<proteinExistence type="predicted"/>
<keyword evidence="3" id="KW-1185">Reference proteome</keyword>
<evidence type="ECO:0000313" key="2">
    <source>
        <dbReference type="EMBL" id="NIJ63562.1"/>
    </source>
</evidence>
<keyword evidence="1" id="KW-0472">Membrane</keyword>
<sequence>MLDRSKVRRRARIRRLGAYEGPWQRRWTRIVDWLGARRPLDLILGCMILITVISMFARSI</sequence>
<accession>A0A7X5UWK3</accession>
<evidence type="ECO:0000256" key="1">
    <source>
        <dbReference type="SAM" id="Phobius"/>
    </source>
</evidence>
<gene>
    <name evidence="2" type="ORF">FHR20_000493</name>
</gene>
<feature type="transmembrane region" description="Helical" evidence="1">
    <location>
        <begin position="39"/>
        <end position="57"/>
    </location>
</feature>
<dbReference type="AlphaFoldDB" id="A0A7X5UWK3"/>
<dbReference type="RefSeq" id="WP_167298060.1">
    <property type="nucleotide sequence ID" value="NZ_JAASQV010000001.1"/>
</dbReference>
<comment type="caution">
    <text evidence="2">The sequence shown here is derived from an EMBL/GenBank/DDBJ whole genome shotgun (WGS) entry which is preliminary data.</text>
</comment>
<keyword evidence="1" id="KW-0812">Transmembrane</keyword>
<name>A0A7X5UWK3_9SPHN</name>
<evidence type="ECO:0000313" key="3">
    <source>
        <dbReference type="Proteomes" id="UP000564677"/>
    </source>
</evidence>
<keyword evidence="1" id="KW-1133">Transmembrane helix</keyword>
<organism evidence="2 3">
    <name type="scientific">Sphingomonas leidyi</name>
    <dbReference type="NCBI Taxonomy" id="68569"/>
    <lineage>
        <taxon>Bacteria</taxon>
        <taxon>Pseudomonadati</taxon>
        <taxon>Pseudomonadota</taxon>
        <taxon>Alphaproteobacteria</taxon>
        <taxon>Sphingomonadales</taxon>
        <taxon>Sphingomonadaceae</taxon>
        <taxon>Sphingomonas</taxon>
    </lineage>
</organism>
<dbReference type="Proteomes" id="UP000564677">
    <property type="component" value="Unassembled WGS sequence"/>
</dbReference>
<dbReference type="EMBL" id="JAASQV010000001">
    <property type="protein sequence ID" value="NIJ63562.1"/>
    <property type="molecule type" value="Genomic_DNA"/>
</dbReference>
<protein>
    <submittedName>
        <fullName evidence="2">Uncharacterized protein</fullName>
    </submittedName>
</protein>